<feature type="region of interest" description="Disordered" evidence="1">
    <location>
        <begin position="1"/>
        <end position="35"/>
    </location>
</feature>
<accession>A0A6J4MGV4</accession>
<gene>
    <name evidence="2" type="ORF">AVDCRST_MAG68-3880</name>
</gene>
<proteinExistence type="predicted"/>
<protein>
    <submittedName>
        <fullName evidence="2">Uncharacterized protein</fullName>
    </submittedName>
</protein>
<dbReference type="AlphaFoldDB" id="A0A6J4MGV4"/>
<evidence type="ECO:0000256" key="1">
    <source>
        <dbReference type="SAM" id="MobiDB-lite"/>
    </source>
</evidence>
<dbReference type="EMBL" id="CADCTW010000185">
    <property type="protein sequence ID" value="CAA9354919.1"/>
    <property type="molecule type" value="Genomic_DNA"/>
</dbReference>
<feature type="compositionally biased region" description="Basic and acidic residues" evidence="1">
    <location>
        <begin position="13"/>
        <end position="35"/>
    </location>
</feature>
<reference evidence="2" key="1">
    <citation type="submission" date="2020-02" db="EMBL/GenBank/DDBJ databases">
        <authorList>
            <person name="Meier V. D."/>
        </authorList>
    </citation>
    <scope>NUCLEOTIDE SEQUENCE</scope>
    <source>
        <strain evidence="2">AVDCRST_MAG68</strain>
    </source>
</reference>
<organism evidence="2">
    <name type="scientific">uncultured Gemmatimonadota bacterium</name>
    <dbReference type="NCBI Taxonomy" id="203437"/>
    <lineage>
        <taxon>Bacteria</taxon>
        <taxon>Pseudomonadati</taxon>
        <taxon>Gemmatimonadota</taxon>
        <taxon>environmental samples</taxon>
    </lineage>
</organism>
<evidence type="ECO:0000313" key="2">
    <source>
        <dbReference type="EMBL" id="CAA9354919.1"/>
    </source>
</evidence>
<name>A0A6J4MGV4_9BACT</name>
<sequence length="57" mass="6182">MRLAPPAPVAASREWETPSHNRTGEPLGSHRDTEARRMEAVDACERLAYASAYANGG</sequence>